<feature type="compositionally biased region" description="Polar residues" evidence="1">
    <location>
        <begin position="39"/>
        <end position="48"/>
    </location>
</feature>
<evidence type="ECO:0000313" key="4">
    <source>
        <dbReference type="Proteomes" id="UP000516446"/>
    </source>
</evidence>
<accession>A0A7H1MND8</accession>
<evidence type="ECO:0000256" key="2">
    <source>
        <dbReference type="SAM" id="Phobius"/>
    </source>
</evidence>
<evidence type="ECO:0000313" key="3">
    <source>
        <dbReference type="EMBL" id="QNT64974.1"/>
    </source>
</evidence>
<keyword evidence="2" id="KW-0472">Membrane</keyword>
<keyword evidence="2" id="KW-1133">Transmembrane helix</keyword>
<feature type="compositionally biased region" description="Polar residues" evidence="1">
    <location>
        <begin position="65"/>
        <end position="79"/>
    </location>
</feature>
<reference evidence="3 4" key="1">
    <citation type="submission" date="2019-08" db="EMBL/GenBank/DDBJ databases">
        <authorList>
            <person name="Chang H.C."/>
            <person name="Mun S.Y."/>
        </authorList>
    </citation>
    <scope>NUCLEOTIDE SEQUENCE [LARGE SCALE GENOMIC DNA]</scope>
    <source>
        <strain evidence="3 4">SK</strain>
    </source>
</reference>
<dbReference type="Proteomes" id="UP000516446">
    <property type="component" value="Chromosome"/>
</dbReference>
<proteinExistence type="predicted"/>
<dbReference type="RefSeq" id="WP_104914693.1">
    <property type="nucleotide sequence ID" value="NZ_CP026847.1"/>
</dbReference>
<protein>
    <submittedName>
        <fullName evidence="3">Uncharacterized protein</fullName>
    </submittedName>
</protein>
<keyword evidence="2" id="KW-0812">Transmembrane</keyword>
<organism evidence="3 4">
    <name type="scientific">Weissella koreensis</name>
    <dbReference type="NCBI Taxonomy" id="165096"/>
    <lineage>
        <taxon>Bacteria</taxon>
        <taxon>Bacillati</taxon>
        <taxon>Bacillota</taxon>
        <taxon>Bacilli</taxon>
        <taxon>Lactobacillales</taxon>
        <taxon>Lactobacillaceae</taxon>
        <taxon>Weissella</taxon>
    </lineage>
</organism>
<keyword evidence="4" id="KW-1185">Reference proteome</keyword>
<evidence type="ECO:0000256" key="1">
    <source>
        <dbReference type="SAM" id="MobiDB-lite"/>
    </source>
</evidence>
<sequence>MKNKKWWLIGITSIILLVLIGVALVQLTYKNNDSKNQEQVKTSQNVNDESIKPLQDGAKHKTNKRTYQVSKNDSNSDQYVASGDLTKPGQYSISPAGNRSELQQINVNPDQQLMDAEVSYTLNKIKVQLNQPKTDEALQMARMALNDRTIDGDYQTLILNYSIMNKTNQVIQTDGIKEVKLSSNRVVTVQSGLDNDAKLSQKMIQPGETVETFATILVEKNGHEKQILNQATIAFAPVLDQNQNIVTSNSQKMTVKF</sequence>
<name>A0A7H1MND8_9LACO</name>
<dbReference type="AlphaFoldDB" id="A0A7H1MND8"/>
<feature type="compositionally biased region" description="Polar residues" evidence="1">
    <location>
        <begin position="89"/>
        <end position="98"/>
    </location>
</feature>
<gene>
    <name evidence="3" type="ORF">FY536_06810</name>
</gene>
<feature type="transmembrane region" description="Helical" evidence="2">
    <location>
        <begin position="6"/>
        <end position="29"/>
    </location>
</feature>
<feature type="region of interest" description="Disordered" evidence="1">
    <location>
        <begin position="35"/>
        <end position="98"/>
    </location>
</feature>
<dbReference type="EMBL" id="CP043431">
    <property type="protein sequence ID" value="QNT64974.1"/>
    <property type="molecule type" value="Genomic_DNA"/>
</dbReference>